<feature type="transmembrane region" description="Helical" evidence="1">
    <location>
        <begin position="154"/>
        <end position="171"/>
    </location>
</feature>
<protein>
    <recommendedName>
        <fullName evidence="4">DUF1189 domain-containing protein</fullName>
    </recommendedName>
</protein>
<feature type="transmembrane region" description="Helical" evidence="1">
    <location>
        <begin position="214"/>
        <end position="232"/>
    </location>
</feature>
<dbReference type="AlphaFoldDB" id="A0A229UQW2"/>
<keyword evidence="1" id="KW-0472">Membrane</keyword>
<keyword evidence="3" id="KW-1185">Reference proteome</keyword>
<keyword evidence="1" id="KW-0812">Transmembrane</keyword>
<name>A0A229UQW2_9BACL</name>
<dbReference type="EMBL" id="NMQW01000017">
    <property type="protein sequence ID" value="OXM85798.1"/>
    <property type="molecule type" value="Genomic_DNA"/>
</dbReference>
<dbReference type="Proteomes" id="UP000215509">
    <property type="component" value="Unassembled WGS sequence"/>
</dbReference>
<gene>
    <name evidence="2" type="ORF">CF651_11205</name>
</gene>
<feature type="transmembrane region" description="Helical" evidence="1">
    <location>
        <begin position="238"/>
        <end position="255"/>
    </location>
</feature>
<accession>A0A229UQW2</accession>
<reference evidence="2 3" key="1">
    <citation type="submission" date="2017-07" db="EMBL/GenBank/DDBJ databases">
        <title>Genome sequencing and assembly of Paenibacillus rigui.</title>
        <authorList>
            <person name="Mayilraj S."/>
        </authorList>
    </citation>
    <scope>NUCLEOTIDE SEQUENCE [LARGE SCALE GENOMIC DNA]</scope>
    <source>
        <strain evidence="2 3">JCM 16352</strain>
    </source>
</reference>
<feature type="transmembrane region" description="Helical" evidence="1">
    <location>
        <begin position="15"/>
        <end position="32"/>
    </location>
</feature>
<evidence type="ECO:0000313" key="3">
    <source>
        <dbReference type="Proteomes" id="UP000215509"/>
    </source>
</evidence>
<feature type="transmembrane region" description="Helical" evidence="1">
    <location>
        <begin position="183"/>
        <end position="202"/>
    </location>
</feature>
<dbReference type="OrthoDB" id="2597504at2"/>
<evidence type="ECO:0000313" key="2">
    <source>
        <dbReference type="EMBL" id="OXM85798.1"/>
    </source>
</evidence>
<sequence>MNTLYQLFFLVKSNPIGSAILTFILTFMIWLYKENKAIIQNENKINFDSNRKTAAHYGQLESVISLNIVTPSEKNEQKLFDALGNCSPYYTDDLRKVIRDYYSDHNSNKLQVINSLVQVEIDKLNREATKYIIEYKTKDFSDFLIKLFRPAIPIFYMVVCSIIVSMYFIMWESEASSFRRLNIIFSGLSLIFGGPLFIWLIHDLFEKIFRIRTFIFYGSLLFIILMPIISMIFVSFGIIGFGLQLIAVVFLFVYLKKIKVISRI</sequence>
<organism evidence="2 3">
    <name type="scientific">Paenibacillus rigui</name>
    <dbReference type="NCBI Taxonomy" id="554312"/>
    <lineage>
        <taxon>Bacteria</taxon>
        <taxon>Bacillati</taxon>
        <taxon>Bacillota</taxon>
        <taxon>Bacilli</taxon>
        <taxon>Bacillales</taxon>
        <taxon>Paenibacillaceae</taxon>
        <taxon>Paenibacillus</taxon>
    </lineage>
</organism>
<dbReference type="RefSeq" id="WP_094014948.1">
    <property type="nucleotide sequence ID" value="NZ_NMQW01000017.1"/>
</dbReference>
<evidence type="ECO:0000256" key="1">
    <source>
        <dbReference type="SAM" id="Phobius"/>
    </source>
</evidence>
<keyword evidence="1" id="KW-1133">Transmembrane helix</keyword>
<comment type="caution">
    <text evidence="2">The sequence shown here is derived from an EMBL/GenBank/DDBJ whole genome shotgun (WGS) entry which is preliminary data.</text>
</comment>
<evidence type="ECO:0008006" key="4">
    <source>
        <dbReference type="Google" id="ProtNLM"/>
    </source>
</evidence>
<proteinExistence type="predicted"/>